<evidence type="ECO:0000313" key="7">
    <source>
        <dbReference type="Proteomes" id="UP000326532"/>
    </source>
</evidence>
<protein>
    <submittedName>
        <fullName evidence="6">Ankyrin repeat-containing domain protein</fullName>
    </submittedName>
</protein>
<evidence type="ECO:0000256" key="2">
    <source>
        <dbReference type="ARBA" id="ARBA00023043"/>
    </source>
</evidence>
<keyword evidence="1" id="KW-0677">Repeat</keyword>
<evidence type="ECO:0000256" key="4">
    <source>
        <dbReference type="SAM" id="Phobius"/>
    </source>
</evidence>
<evidence type="ECO:0000256" key="1">
    <source>
        <dbReference type="ARBA" id="ARBA00022737"/>
    </source>
</evidence>
<dbReference type="Proteomes" id="UP000326532">
    <property type="component" value="Unassembled WGS sequence"/>
</dbReference>
<name>A0A5N6DIJ4_ASPPA</name>
<dbReference type="Pfam" id="PF12796">
    <property type="entry name" value="Ank_2"/>
    <property type="match status" value="2"/>
</dbReference>
<keyword evidence="4" id="KW-0812">Transmembrane</keyword>
<proteinExistence type="predicted"/>
<reference evidence="6 7" key="1">
    <citation type="submission" date="2019-04" db="EMBL/GenBank/DDBJ databases">
        <title>Fungal friends and foes A comparative genomics study of 23 Aspergillus species from section Flavi.</title>
        <authorList>
            <consortium name="DOE Joint Genome Institute"/>
            <person name="Kjaerbolling I."/>
            <person name="Vesth T.C."/>
            <person name="Frisvad J.C."/>
            <person name="Nybo J.L."/>
            <person name="Theobald S."/>
            <person name="Kildgaard S."/>
            <person name="Petersen T.I."/>
            <person name="Kuo A."/>
            <person name="Sato A."/>
            <person name="Lyhne E.K."/>
            <person name="Kogle M.E."/>
            <person name="Wiebenga A."/>
            <person name="Kun R.S."/>
            <person name="Lubbers R.J."/>
            <person name="Makela M.R."/>
            <person name="Barry K."/>
            <person name="Chovatia M."/>
            <person name="Clum A."/>
            <person name="Daum C."/>
            <person name="Haridas S."/>
            <person name="He G."/>
            <person name="LaButti K."/>
            <person name="Lipzen A."/>
            <person name="Mondo S."/>
            <person name="Pangilinan J."/>
            <person name="Riley R."/>
            <person name="Salamov A."/>
            <person name="Simmons B.A."/>
            <person name="Magnuson J.K."/>
            <person name="Henrissat B."/>
            <person name="Mortensen U.H."/>
            <person name="Larsen T.O."/>
            <person name="De vries R.P."/>
            <person name="Grigoriev I.V."/>
            <person name="Machida M."/>
            <person name="Baker S.E."/>
            <person name="Andersen M.R."/>
        </authorList>
    </citation>
    <scope>NUCLEOTIDE SEQUENCE [LARGE SCALE GENOMIC DNA]</scope>
    <source>
        <strain evidence="6 7">CBS 117618</strain>
    </source>
</reference>
<dbReference type="EMBL" id="ML734975">
    <property type="protein sequence ID" value="KAB8204879.1"/>
    <property type="molecule type" value="Genomic_DNA"/>
</dbReference>
<keyword evidence="4" id="KW-0472">Membrane</keyword>
<dbReference type="PROSITE" id="PS50088">
    <property type="entry name" value="ANK_REPEAT"/>
    <property type="match status" value="1"/>
</dbReference>
<dbReference type="Pfam" id="PF00023">
    <property type="entry name" value="Ank"/>
    <property type="match status" value="1"/>
</dbReference>
<keyword evidence="4" id="KW-1133">Transmembrane helix</keyword>
<dbReference type="InterPro" id="IPR036770">
    <property type="entry name" value="Ankyrin_rpt-contain_sf"/>
</dbReference>
<feature type="repeat" description="ANK" evidence="3">
    <location>
        <begin position="255"/>
        <end position="287"/>
    </location>
</feature>
<dbReference type="OMA" id="HTISRCY"/>
<feature type="transmembrane region" description="Helical" evidence="4">
    <location>
        <begin position="407"/>
        <end position="427"/>
    </location>
</feature>
<evidence type="ECO:0000259" key="5">
    <source>
        <dbReference type="PROSITE" id="PS50181"/>
    </source>
</evidence>
<dbReference type="Gene3D" id="1.25.40.20">
    <property type="entry name" value="Ankyrin repeat-containing domain"/>
    <property type="match status" value="2"/>
</dbReference>
<dbReference type="SMART" id="SM00248">
    <property type="entry name" value="ANK"/>
    <property type="match status" value="5"/>
</dbReference>
<dbReference type="InterPro" id="IPR001810">
    <property type="entry name" value="F-box_dom"/>
</dbReference>
<feature type="domain" description="F-box" evidence="5">
    <location>
        <begin position="7"/>
        <end position="55"/>
    </location>
</feature>
<keyword evidence="2 3" id="KW-0040">ANK repeat</keyword>
<dbReference type="AlphaFoldDB" id="A0A5N6DIJ4"/>
<evidence type="ECO:0000313" key="6">
    <source>
        <dbReference type="EMBL" id="KAB8204879.1"/>
    </source>
</evidence>
<dbReference type="PANTHER" id="PTHR24198:SF165">
    <property type="entry name" value="ANKYRIN REPEAT-CONTAINING PROTEIN-RELATED"/>
    <property type="match status" value="1"/>
</dbReference>
<evidence type="ECO:0000256" key="3">
    <source>
        <dbReference type="PROSITE-ProRule" id="PRU00023"/>
    </source>
</evidence>
<gene>
    <name evidence="6" type="ORF">BDV34DRAFT_225898</name>
</gene>
<dbReference type="SUPFAM" id="SSF48403">
    <property type="entry name" value="Ankyrin repeat"/>
    <property type="match status" value="1"/>
</dbReference>
<dbReference type="PANTHER" id="PTHR24198">
    <property type="entry name" value="ANKYRIN REPEAT AND PROTEIN KINASE DOMAIN-CONTAINING PROTEIN"/>
    <property type="match status" value="1"/>
</dbReference>
<sequence length="436" mass="48848">MVIGSLSLCLTSLPNELLYMITNELDITSASKLSRTCISIHQVLKGHIEGEMARIDALPPKEYYDMIFQKISSDKFNYKQQNAPEENMAWAVKQGRLDILQMYLKAGVDPNSYTLSRKPMLSHAACEGQIESARILLHYGADPCLPSLCGGQTPLMYAVYRTAAKSRRTGKANMINLMLRAGAKITSLKLFRLICCVLVNPEPLVQLAIMNGTQFLGIKDNWGETVLHKAVRYSECLTALTVKAAPELLHERTSDGRTALHVAVDRGCIAAARYLIALNEITDAVDVNGETALHIAVKRDLKRVQLLTGRQDVDINGLNALNETPLSIAISYHTISRCYFDIVDHLLRDPRIYIDLMSVLAMKRLFRPTELWLLLLSEDVLLLIRFLRLYTKQEGYISHLKSCQEPLFALLPCLICFAHLPFIFWVLNIGSGCALV</sequence>
<accession>A0A5N6DIJ4</accession>
<keyword evidence="7" id="KW-1185">Reference proteome</keyword>
<dbReference type="PROSITE" id="PS50181">
    <property type="entry name" value="FBOX"/>
    <property type="match status" value="1"/>
</dbReference>
<dbReference type="InterPro" id="IPR002110">
    <property type="entry name" value="Ankyrin_rpt"/>
</dbReference>
<organism evidence="6 7">
    <name type="scientific">Aspergillus parasiticus</name>
    <dbReference type="NCBI Taxonomy" id="5067"/>
    <lineage>
        <taxon>Eukaryota</taxon>
        <taxon>Fungi</taxon>
        <taxon>Dikarya</taxon>
        <taxon>Ascomycota</taxon>
        <taxon>Pezizomycotina</taxon>
        <taxon>Eurotiomycetes</taxon>
        <taxon>Eurotiomycetidae</taxon>
        <taxon>Eurotiales</taxon>
        <taxon>Aspergillaceae</taxon>
        <taxon>Aspergillus</taxon>
        <taxon>Aspergillus subgen. Circumdati</taxon>
    </lineage>
</organism>
<dbReference type="VEuPathDB" id="FungiDB:BDV34DRAFT_225898"/>